<dbReference type="SUPFAM" id="SSF81345">
    <property type="entry name" value="ABC transporter involved in vitamin B12 uptake, BtuC"/>
    <property type="match status" value="1"/>
</dbReference>
<dbReference type="Proteomes" id="UP000182652">
    <property type="component" value="Unassembled WGS sequence"/>
</dbReference>
<evidence type="ECO:0000313" key="10">
    <source>
        <dbReference type="EMBL" id="SEB57051.1"/>
    </source>
</evidence>
<reference evidence="10 11" key="1">
    <citation type="submission" date="2016-10" db="EMBL/GenBank/DDBJ databases">
        <authorList>
            <person name="de Groot N.N."/>
        </authorList>
    </citation>
    <scope>NUCLEOTIDE SEQUENCE [LARGE SCALE GENOMIC DNA]</scope>
    <source>
        <strain evidence="10 11">DSM 10495</strain>
    </source>
</reference>
<dbReference type="RefSeq" id="WP_082724124.1">
    <property type="nucleotide sequence ID" value="NZ_FNSN01000003.1"/>
</dbReference>
<evidence type="ECO:0000256" key="4">
    <source>
        <dbReference type="ARBA" id="ARBA00022475"/>
    </source>
</evidence>
<name>A0A1H4KEY0_9MICC</name>
<dbReference type="PANTHER" id="PTHR30472">
    <property type="entry name" value="FERRIC ENTEROBACTIN TRANSPORT SYSTEM PERMEASE PROTEIN"/>
    <property type="match status" value="1"/>
</dbReference>
<organism evidence="10 11">
    <name type="scientific">Arthrobacter woluwensis</name>
    <dbReference type="NCBI Taxonomy" id="156980"/>
    <lineage>
        <taxon>Bacteria</taxon>
        <taxon>Bacillati</taxon>
        <taxon>Actinomycetota</taxon>
        <taxon>Actinomycetes</taxon>
        <taxon>Micrococcales</taxon>
        <taxon>Micrococcaceae</taxon>
        <taxon>Arthrobacter</taxon>
    </lineage>
</organism>
<evidence type="ECO:0000256" key="6">
    <source>
        <dbReference type="ARBA" id="ARBA00022989"/>
    </source>
</evidence>
<evidence type="ECO:0000256" key="9">
    <source>
        <dbReference type="SAM" id="Phobius"/>
    </source>
</evidence>
<keyword evidence="3" id="KW-0813">Transport</keyword>
<evidence type="ECO:0000256" key="1">
    <source>
        <dbReference type="ARBA" id="ARBA00004651"/>
    </source>
</evidence>
<feature type="transmembrane region" description="Helical" evidence="9">
    <location>
        <begin position="186"/>
        <end position="205"/>
    </location>
</feature>
<evidence type="ECO:0000256" key="8">
    <source>
        <dbReference type="SAM" id="MobiDB-lite"/>
    </source>
</evidence>
<evidence type="ECO:0000256" key="3">
    <source>
        <dbReference type="ARBA" id="ARBA00022448"/>
    </source>
</evidence>
<dbReference type="GO" id="GO:0005886">
    <property type="term" value="C:plasma membrane"/>
    <property type="evidence" value="ECO:0007669"/>
    <property type="project" value="UniProtKB-SubCell"/>
</dbReference>
<dbReference type="STRING" id="156980.SAMN04489745_0612"/>
<evidence type="ECO:0000256" key="5">
    <source>
        <dbReference type="ARBA" id="ARBA00022692"/>
    </source>
</evidence>
<dbReference type="Pfam" id="PF01032">
    <property type="entry name" value="FecCD"/>
    <property type="match status" value="1"/>
</dbReference>
<feature type="transmembrane region" description="Helical" evidence="9">
    <location>
        <begin position="103"/>
        <end position="124"/>
    </location>
</feature>
<evidence type="ECO:0000256" key="7">
    <source>
        <dbReference type="ARBA" id="ARBA00023136"/>
    </source>
</evidence>
<keyword evidence="4" id="KW-1003">Cell membrane</keyword>
<dbReference type="EMBL" id="FNSN01000003">
    <property type="protein sequence ID" value="SEB57051.1"/>
    <property type="molecule type" value="Genomic_DNA"/>
</dbReference>
<comment type="subcellular location">
    <subcellularLocation>
        <location evidence="1">Cell membrane</location>
        <topology evidence="1">Multi-pass membrane protein</topology>
    </subcellularLocation>
</comment>
<accession>A0A1H4KEY0</accession>
<dbReference type="InterPro" id="IPR037294">
    <property type="entry name" value="ABC_BtuC-like"/>
</dbReference>
<keyword evidence="6 9" id="KW-1133">Transmembrane helix</keyword>
<dbReference type="GO" id="GO:0022857">
    <property type="term" value="F:transmembrane transporter activity"/>
    <property type="evidence" value="ECO:0007669"/>
    <property type="project" value="InterPro"/>
</dbReference>
<proteinExistence type="inferred from homology"/>
<feature type="transmembrane region" description="Helical" evidence="9">
    <location>
        <begin position="317"/>
        <end position="337"/>
    </location>
</feature>
<sequence>MSPALTDPRVPGSTAPASGHPREGGAEAPAAVVRSPREARRRVRPLTVVLAVLVPLLVLGYVLLGSYTVTFPDLVTIVVSNLRGEPGIPGASFIVLENKIPRAVLGALAGLAFGLSGATFQTMLRNPLASPDVIGVSSGASASAVAAIVLFGASGVAVSVAALVGALAVALLIYSLSRGGLGGGNAGLRLILAGIGVGAALQAVVQFLMARTDIRTAADALLWVSGSLNPASGERITVLALALVVLVPALLWLSRPLRVLELGDDAAAGLGVNVPRARLGLLLVAVALAAFGTAAAGPLAFVAFLSLPLARQLDPRAGLPTAALSGAAIVVIADFAGANLAPLLLGGSVLPVGLVTGALGAPFLLWLLVAPAGRAQRADRTTRKAAA</sequence>
<keyword evidence="5 9" id="KW-0812">Transmembrane</keyword>
<dbReference type="AlphaFoldDB" id="A0A1H4KEY0"/>
<feature type="transmembrane region" description="Helical" evidence="9">
    <location>
        <begin position="145"/>
        <end position="174"/>
    </location>
</feature>
<dbReference type="PANTHER" id="PTHR30472:SF24">
    <property type="entry name" value="FERRIC ENTEROBACTIN TRANSPORT SYSTEM PERMEASE PROTEIN FEPG"/>
    <property type="match status" value="1"/>
</dbReference>
<feature type="transmembrane region" description="Helical" evidence="9">
    <location>
        <begin position="279"/>
        <end position="305"/>
    </location>
</feature>
<evidence type="ECO:0000313" key="11">
    <source>
        <dbReference type="Proteomes" id="UP000182652"/>
    </source>
</evidence>
<dbReference type="Gene3D" id="1.10.3470.10">
    <property type="entry name" value="ABC transporter involved in vitamin B12 uptake, BtuC"/>
    <property type="match status" value="1"/>
</dbReference>
<dbReference type="GO" id="GO:0033214">
    <property type="term" value="P:siderophore-iron import into cell"/>
    <property type="evidence" value="ECO:0007669"/>
    <property type="project" value="TreeGrafter"/>
</dbReference>
<dbReference type="OrthoDB" id="4455417at2"/>
<feature type="transmembrane region" description="Helical" evidence="9">
    <location>
        <begin position="349"/>
        <end position="370"/>
    </location>
</feature>
<comment type="similarity">
    <text evidence="2">Belongs to the binding-protein-dependent transport system permease family. FecCD subfamily.</text>
</comment>
<dbReference type="InterPro" id="IPR000522">
    <property type="entry name" value="ABC_transptr_permease_BtuC"/>
</dbReference>
<keyword evidence="7 9" id="KW-0472">Membrane</keyword>
<feature type="region of interest" description="Disordered" evidence="8">
    <location>
        <begin position="1"/>
        <end position="34"/>
    </location>
</feature>
<gene>
    <name evidence="10" type="ORF">SAMN04489745_0612</name>
</gene>
<evidence type="ECO:0000256" key="2">
    <source>
        <dbReference type="ARBA" id="ARBA00007935"/>
    </source>
</evidence>
<protein>
    <submittedName>
        <fullName evidence="10">Iron complex transport system permease protein</fullName>
    </submittedName>
</protein>
<feature type="transmembrane region" description="Helical" evidence="9">
    <location>
        <begin position="43"/>
        <end position="64"/>
    </location>
</feature>
<feature type="transmembrane region" description="Helical" evidence="9">
    <location>
        <begin position="236"/>
        <end position="254"/>
    </location>
</feature>
<keyword evidence="11" id="KW-1185">Reference proteome</keyword>